<organism evidence="1">
    <name type="scientific">Eutreptiella gymnastica</name>
    <dbReference type="NCBI Taxonomy" id="73025"/>
    <lineage>
        <taxon>Eukaryota</taxon>
        <taxon>Discoba</taxon>
        <taxon>Euglenozoa</taxon>
        <taxon>Euglenida</taxon>
        <taxon>Spirocuta</taxon>
        <taxon>Euglenophyceae</taxon>
        <taxon>Eutreptiales</taxon>
        <taxon>Eutreptiaceae</taxon>
        <taxon>Eutreptiella</taxon>
    </lineage>
</organism>
<dbReference type="EMBL" id="HBGA01103841">
    <property type="protein sequence ID" value="CAD9027359.1"/>
    <property type="molecule type" value="Transcribed_RNA"/>
</dbReference>
<reference evidence="1" key="1">
    <citation type="submission" date="2021-01" db="EMBL/GenBank/DDBJ databases">
        <authorList>
            <person name="Corre E."/>
            <person name="Pelletier E."/>
            <person name="Niang G."/>
            <person name="Scheremetjew M."/>
            <person name="Finn R."/>
            <person name="Kale V."/>
            <person name="Holt S."/>
            <person name="Cochrane G."/>
            <person name="Meng A."/>
            <person name="Brown T."/>
            <person name="Cohen L."/>
        </authorList>
    </citation>
    <scope>NUCLEOTIDE SEQUENCE</scope>
    <source>
        <strain evidence="1">NIES-381</strain>
    </source>
</reference>
<name>A0A7S1NLF5_9EUGL</name>
<evidence type="ECO:0000313" key="1">
    <source>
        <dbReference type="EMBL" id="CAD9027359.1"/>
    </source>
</evidence>
<accession>A0A7S1NLF5</accession>
<proteinExistence type="predicted"/>
<gene>
    <name evidence="1" type="ORF">EGYM00392_LOCUS38491</name>
</gene>
<dbReference type="AlphaFoldDB" id="A0A7S1NLF5"/>
<protein>
    <submittedName>
        <fullName evidence="1">Uncharacterized protein</fullName>
    </submittedName>
</protein>
<sequence>MFWCPTSKPCHACTIWEPPCTPSLHTWVVGSAHCAPTQGYTAGSKIGLGQEGSHASALLKELESPERGAPWAHSRPNSVLDPPYILIPLRQEGQSGHVVPYILKFVIRMYGHVRVDIPFK</sequence>